<reference evidence="2" key="2">
    <citation type="submission" date="2021-04" db="EMBL/GenBank/DDBJ databases">
        <authorList>
            <person name="Gilroy R."/>
        </authorList>
    </citation>
    <scope>NUCLEOTIDE SEQUENCE</scope>
    <source>
        <strain evidence="2">ChiHjej11B10-19426</strain>
    </source>
</reference>
<keyword evidence="1" id="KW-0732">Signal</keyword>
<reference evidence="2" key="1">
    <citation type="journal article" date="2021" name="PeerJ">
        <title>Extensive microbial diversity within the chicken gut microbiome revealed by metagenomics and culture.</title>
        <authorList>
            <person name="Gilroy R."/>
            <person name="Ravi A."/>
            <person name="Getino M."/>
            <person name="Pursley I."/>
            <person name="Horton D.L."/>
            <person name="Alikhan N.F."/>
            <person name="Baker D."/>
            <person name="Gharbi K."/>
            <person name="Hall N."/>
            <person name="Watson M."/>
            <person name="Adriaenssens E.M."/>
            <person name="Foster-Nyarko E."/>
            <person name="Jarju S."/>
            <person name="Secka A."/>
            <person name="Antonio M."/>
            <person name="Oren A."/>
            <person name="Chaudhuri R.R."/>
            <person name="La Ragione R."/>
            <person name="Hildebrand F."/>
            <person name="Pallen M.J."/>
        </authorList>
    </citation>
    <scope>NUCLEOTIDE SEQUENCE</scope>
    <source>
        <strain evidence="2">ChiHjej11B10-19426</strain>
    </source>
</reference>
<sequence length="214" mass="23580">MKKRTLGSLIAAVALLTACSGGGLTGTQMDSEKAARFVNEKVAKNIDRDNWKIFEINWSEQEELENKLGFILVSMVNSTGDCYTQPFIGQIGWGAGELSPEHWYQHLDFAQVKGLDPTAIDPAEYLRQIEAAKAMIPEGYSFKSVKEYTLQETLPSRTELENGTGTYPQTTETSFTLCITEDGKETVSSAGNTSIVYYEVGFHVLPDGTVEMDA</sequence>
<comment type="caution">
    <text evidence="2">The sequence shown here is derived from an EMBL/GenBank/DDBJ whole genome shotgun (WGS) entry which is preliminary data.</text>
</comment>
<evidence type="ECO:0000313" key="2">
    <source>
        <dbReference type="EMBL" id="HIZ15350.1"/>
    </source>
</evidence>
<evidence type="ECO:0000313" key="3">
    <source>
        <dbReference type="Proteomes" id="UP000824014"/>
    </source>
</evidence>
<dbReference type="AlphaFoldDB" id="A0A9D2DE19"/>
<proteinExistence type="predicted"/>
<dbReference type="EMBL" id="DXCC01000017">
    <property type="protein sequence ID" value="HIZ15350.1"/>
    <property type="molecule type" value="Genomic_DNA"/>
</dbReference>
<organism evidence="2 3">
    <name type="scientific">Candidatus Tidjanibacter faecipullorum</name>
    <dbReference type="NCBI Taxonomy" id="2838766"/>
    <lineage>
        <taxon>Bacteria</taxon>
        <taxon>Pseudomonadati</taxon>
        <taxon>Bacteroidota</taxon>
        <taxon>Bacteroidia</taxon>
        <taxon>Bacteroidales</taxon>
        <taxon>Rikenellaceae</taxon>
        <taxon>Tidjanibacter</taxon>
    </lineage>
</organism>
<dbReference type="Proteomes" id="UP000824014">
    <property type="component" value="Unassembled WGS sequence"/>
</dbReference>
<gene>
    <name evidence="2" type="ORF">H9816_05525</name>
</gene>
<feature type="chain" id="PRO_5038537128" description="Lipoprotein" evidence="1">
    <location>
        <begin position="24"/>
        <end position="214"/>
    </location>
</feature>
<dbReference type="PROSITE" id="PS51257">
    <property type="entry name" value="PROKAR_LIPOPROTEIN"/>
    <property type="match status" value="1"/>
</dbReference>
<evidence type="ECO:0000256" key="1">
    <source>
        <dbReference type="SAM" id="SignalP"/>
    </source>
</evidence>
<protein>
    <recommendedName>
        <fullName evidence="4">Lipoprotein</fullName>
    </recommendedName>
</protein>
<accession>A0A9D2DE19</accession>
<name>A0A9D2DE19_9BACT</name>
<evidence type="ECO:0008006" key="4">
    <source>
        <dbReference type="Google" id="ProtNLM"/>
    </source>
</evidence>
<feature type="signal peptide" evidence="1">
    <location>
        <begin position="1"/>
        <end position="23"/>
    </location>
</feature>